<protein>
    <submittedName>
        <fullName evidence="1">DUF2332 domain-containing protein</fullName>
    </submittedName>
</protein>
<dbReference type="RefSeq" id="WP_097144757.1">
    <property type="nucleotide sequence ID" value="NZ_OBEA01000002.1"/>
</dbReference>
<sequence length="339" mass="36345">MTAPWQAHFLRQAEACDGLGSPFTAALLRTLAHDMPPGAVAARIAAWPVETLSPDALALRLAGGLHALVLQGRDAALAACYPPHQGALSEVLPGTLATHEAHLLHWLDSAPQTNEIRRSAALILAAGLLAERFPDQPLQLSELGASAGLNLQFDRYGMEVAGQRFGAAAPLLTLTPDWQGELPPRAAYRVAEARGVDLNPLDPGSPADMLRLRSYTWADQPDRMARLDAALAGEIPAVDRGDAAAWLEDRLAAPARGRVHLVYHTIAWQYFPAETKARCEAALARAGALATPEAPLARLSFEADASERPGAALRLTTWPGGETQELGRVDFHGRWLHRA</sequence>
<reference evidence="2 3" key="1">
    <citation type="submission" date="2017-09" db="EMBL/GenBank/DDBJ databases">
        <authorList>
            <person name="Ehlers B."/>
            <person name="Leendertz F.H."/>
        </authorList>
    </citation>
    <scope>NUCLEOTIDE SEQUENCE [LARGE SCALE GENOMIC DNA]</scope>
    <source>
        <strain evidence="2 3">CGMCC 1.12662</strain>
    </source>
</reference>
<dbReference type="AlphaFoldDB" id="A0A285IHL0"/>
<dbReference type="OrthoDB" id="7666987at2"/>
<dbReference type="PIRSF" id="PIRSF012608">
    <property type="entry name" value="UCP012608"/>
    <property type="match status" value="1"/>
</dbReference>
<evidence type="ECO:0000313" key="4">
    <source>
        <dbReference type="Proteomes" id="UP000231702"/>
    </source>
</evidence>
<dbReference type="Proteomes" id="UP000231655">
    <property type="component" value="Unassembled WGS sequence"/>
</dbReference>
<dbReference type="EMBL" id="PGTD01000016">
    <property type="protein sequence ID" value="PJE29156.1"/>
    <property type="molecule type" value="Genomic_DNA"/>
</dbReference>
<proteinExistence type="predicted"/>
<evidence type="ECO:0000313" key="3">
    <source>
        <dbReference type="Proteomes" id="UP000231655"/>
    </source>
</evidence>
<dbReference type="EMBL" id="OBEA01000002">
    <property type="protein sequence ID" value="SNY46431.1"/>
    <property type="molecule type" value="Genomic_DNA"/>
</dbReference>
<name>A0A285IHL0_9RHOB</name>
<keyword evidence="4" id="KW-1185">Reference proteome</keyword>
<dbReference type="Pfam" id="PF10094">
    <property type="entry name" value="DUF2332"/>
    <property type="match status" value="1"/>
</dbReference>
<reference evidence="1 4" key="2">
    <citation type="journal article" date="2018" name="Int. J. Syst. Evol. Microbiol.">
        <title>Pseudooceanicola lipolyticus sp. nov., a marine alphaproteobacterium, reclassification of Oceanicola flagellatus as Pseudooceanicola flagellatus comb. nov. and emended description of the genus Pseudooceanicola.</title>
        <authorList>
            <person name="Huang M.-M."/>
            <person name="Guo L.-L."/>
            <person name="Wu Y.-H."/>
            <person name="Lai Q.-L."/>
            <person name="Shao Z.-Z."/>
            <person name="Wang C.-S."/>
            <person name="Wu M."/>
            <person name="Xu X.-W."/>
        </authorList>
    </citation>
    <scope>NUCLEOTIDE SEQUENCE [LARGE SCALE GENOMIC DNA]</scope>
    <source>
        <strain evidence="1 4">Ar-45</strain>
    </source>
</reference>
<gene>
    <name evidence="1" type="ORF">CVM39_12020</name>
    <name evidence="2" type="ORF">SAMN06297129_0959</name>
</gene>
<organism evidence="2 3">
    <name type="scientific">Pseudooceanicola antarcticus</name>
    <dbReference type="NCBI Taxonomy" id="1247613"/>
    <lineage>
        <taxon>Bacteria</taxon>
        <taxon>Pseudomonadati</taxon>
        <taxon>Pseudomonadota</taxon>
        <taxon>Alphaproteobacteria</taxon>
        <taxon>Rhodobacterales</taxon>
        <taxon>Paracoccaceae</taxon>
        <taxon>Pseudooceanicola</taxon>
    </lineage>
</organism>
<accession>A0A285IHL0</accession>
<dbReference type="Proteomes" id="UP000231702">
    <property type="component" value="Unassembled WGS sequence"/>
</dbReference>
<dbReference type="InterPro" id="IPR011200">
    <property type="entry name" value="UCP012608"/>
</dbReference>
<evidence type="ECO:0000313" key="2">
    <source>
        <dbReference type="EMBL" id="SNY46431.1"/>
    </source>
</evidence>
<evidence type="ECO:0000313" key="1">
    <source>
        <dbReference type="EMBL" id="PJE29156.1"/>
    </source>
</evidence>